<dbReference type="PROSITE" id="PS50188">
    <property type="entry name" value="B302_SPRY"/>
    <property type="match status" value="1"/>
</dbReference>
<keyword evidence="3 6" id="KW-0863">Zinc-finger</keyword>
<dbReference type="Pfam" id="PF15227">
    <property type="entry name" value="zf-C3HC4_4"/>
    <property type="match status" value="1"/>
</dbReference>
<accession>A0ABQ8M183</accession>
<dbReference type="SUPFAM" id="SSF49899">
    <property type="entry name" value="Concanavalin A-like lectins/glucanases"/>
    <property type="match status" value="1"/>
</dbReference>
<sequence length="576" mass="66801">MALFNYIPQNMIHAMSRNEEPALQTHRHASKWQEPSFFQDEFLCPVCLDLLKDPVTTSCGHSYCKICITGCWDQEDQMRVYSCPQCRQTFSPRPALARNTMLTEVVEKLKKTKLPADCYAGAGDVQCDVCTGRKYKAVKSCLVCLNSYCQNHLEQHESLFKGKRHNLTDATGRLQEMICQKHQKILEVFCRTDQKCICVLCTIIEHKNHDIVSAEEQRTEKQKQLKETHKTFQQRIQQREKDLQQLREAVESHKRSAQTAVEDSERIFTELIRSIERSRSELIRLIRDQEKRAVSRAEGRLERLEQEINDLRRRDAELEQLSHTQDHIQFLQSFQSLSAPPESTDRNDDPFISLVSFVGLRESVHQLKDKLEDFYKEELKKISDRVTFNNIVPRTRNDFLQCKFPSAHSGSEHSNKHLRLSENNRVITVTDTVQSYPDHPDRFDYYWQVLCRESVCGRCYWEIEWSGDSVFISVSYKSISRKGSGHECGFGYNDQSWSLFCSPSSYSFIHNSIKTDLPVESIISRIGVFVDHSAGTLSFYSVSDTMSLIHTVQTTFTQPLYPGFWVYNIGSSVTLY</sequence>
<dbReference type="PROSITE" id="PS00518">
    <property type="entry name" value="ZF_RING_1"/>
    <property type="match status" value="1"/>
</dbReference>
<evidence type="ECO:0000256" key="3">
    <source>
        <dbReference type="ARBA" id="ARBA00022771"/>
    </source>
</evidence>
<dbReference type="PROSITE" id="PS50089">
    <property type="entry name" value="ZF_RING_2"/>
    <property type="match status" value="1"/>
</dbReference>
<evidence type="ECO:0000256" key="7">
    <source>
        <dbReference type="SAM" id="Coils"/>
    </source>
</evidence>
<evidence type="ECO:0000256" key="2">
    <source>
        <dbReference type="ARBA" id="ARBA00022723"/>
    </source>
</evidence>
<dbReference type="Pfam" id="PF00622">
    <property type="entry name" value="SPRY"/>
    <property type="match status" value="1"/>
</dbReference>
<dbReference type="InterPro" id="IPR058030">
    <property type="entry name" value="TRIM8/14/16/25/29/45/65_CC"/>
</dbReference>
<dbReference type="InterPro" id="IPR001870">
    <property type="entry name" value="B30.2/SPRY"/>
</dbReference>
<dbReference type="SMART" id="SM00184">
    <property type="entry name" value="RING"/>
    <property type="match status" value="1"/>
</dbReference>
<evidence type="ECO:0000256" key="1">
    <source>
        <dbReference type="ARBA" id="ARBA00022588"/>
    </source>
</evidence>
<keyword evidence="7" id="KW-0175">Coiled coil</keyword>
<proteinExistence type="predicted"/>
<evidence type="ECO:0000259" key="8">
    <source>
        <dbReference type="PROSITE" id="PS50089"/>
    </source>
</evidence>
<dbReference type="InterPro" id="IPR003877">
    <property type="entry name" value="SPRY_dom"/>
</dbReference>
<dbReference type="SUPFAM" id="SSF57850">
    <property type="entry name" value="RING/U-box"/>
    <property type="match status" value="1"/>
</dbReference>
<dbReference type="PRINTS" id="PR01407">
    <property type="entry name" value="BUTYPHLNCDUF"/>
</dbReference>
<evidence type="ECO:0000313" key="11">
    <source>
        <dbReference type="EMBL" id="KAI2656672.1"/>
    </source>
</evidence>
<dbReference type="SMART" id="SM00589">
    <property type="entry name" value="PRY"/>
    <property type="match status" value="1"/>
</dbReference>
<dbReference type="CDD" id="cd19769">
    <property type="entry name" value="Bbox2_TRIM16-like"/>
    <property type="match status" value="1"/>
</dbReference>
<evidence type="ECO:0000256" key="5">
    <source>
        <dbReference type="ARBA" id="ARBA00022859"/>
    </source>
</evidence>
<dbReference type="PANTHER" id="PTHR25465">
    <property type="entry name" value="B-BOX DOMAIN CONTAINING"/>
    <property type="match status" value="1"/>
</dbReference>
<keyword evidence="2" id="KW-0479">Metal-binding</keyword>
<dbReference type="CDD" id="cd16040">
    <property type="entry name" value="SPRY_PRY_SNTX"/>
    <property type="match status" value="1"/>
</dbReference>
<dbReference type="InterPro" id="IPR051051">
    <property type="entry name" value="E3_ubiq-ligase_TRIM/RNF"/>
</dbReference>
<dbReference type="InterPro" id="IPR013083">
    <property type="entry name" value="Znf_RING/FYVE/PHD"/>
</dbReference>
<dbReference type="InterPro" id="IPR000315">
    <property type="entry name" value="Znf_B-box"/>
</dbReference>
<name>A0ABQ8M183_LABRO</name>
<reference evidence="11 12" key="1">
    <citation type="submission" date="2022-01" db="EMBL/GenBank/DDBJ databases">
        <title>A high-quality chromosome-level genome assembly of rohu carp, Labeo rohita.</title>
        <authorList>
            <person name="Arick M.A. II"/>
            <person name="Hsu C.-Y."/>
            <person name="Magbanua Z."/>
            <person name="Pechanova O."/>
            <person name="Grover C."/>
            <person name="Miller E."/>
            <person name="Thrash A."/>
            <person name="Ezzel L."/>
            <person name="Alam S."/>
            <person name="Benzie J."/>
            <person name="Hamilton M."/>
            <person name="Karsi A."/>
            <person name="Lawrence M.L."/>
            <person name="Peterson D.G."/>
        </authorList>
    </citation>
    <scope>NUCLEOTIDE SEQUENCE [LARGE SCALE GENOMIC DNA]</scope>
    <source>
        <strain evidence="12">BAU-BD-2019</strain>
        <tissue evidence="11">Blood</tissue>
    </source>
</reference>
<dbReference type="Pfam" id="PF25600">
    <property type="entry name" value="TRIM_CC"/>
    <property type="match status" value="1"/>
</dbReference>
<feature type="domain" description="RING-type" evidence="8">
    <location>
        <begin position="44"/>
        <end position="87"/>
    </location>
</feature>
<keyword evidence="1" id="KW-0399">Innate immunity</keyword>
<dbReference type="Gene3D" id="3.30.160.60">
    <property type="entry name" value="Classic Zinc Finger"/>
    <property type="match status" value="1"/>
</dbReference>
<evidence type="ECO:0000256" key="6">
    <source>
        <dbReference type="PROSITE-ProRule" id="PRU00024"/>
    </source>
</evidence>
<feature type="domain" description="B30.2/SPRY" evidence="10">
    <location>
        <begin position="386"/>
        <end position="576"/>
    </location>
</feature>
<evidence type="ECO:0000256" key="4">
    <source>
        <dbReference type="ARBA" id="ARBA00022833"/>
    </source>
</evidence>
<feature type="domain" description="B box-type" evidence="9">
    <location>
        <begin position="174"/>
        <end position="214"/>
    </location>
</feature>
<evidence type="ECO:0000313" key="12">
    <source>
        <dbReference type="Proteomes" id="UP000830375"/>
    </source>
</evidence>
<feature type="coiled-coil region" evidence="7">
    <location>
        <begin position="204"/>
        <end position="321"/>
    </location>
</feature>
<dbReference type="PROSITE" id="PS50119">
    <property type="entry name" value="ZF_BBOX"/>
    <property type="match status" value="1"/>
</dbReference>
<dbReference type="Proteomes" id="UP000830375">
    <property type="component" value="Unassembled WGS sequence"/>
</dbReference>
<dbReference type="InterPro" id="IPR001841">
    <property type="entry name" value="Znf_RING"/>
</dbReference>
<dbReference type="InterPro" id="IPR017907">
    <property type="entry name" value="Znf_RING_CS"/>
</dbReference>
<keyword evidence="5" id="KW-0391">Immunity</keyword>
<dbReference type="SMART" id="SM00336">
    <property type="entry name" value="BBOX"/>
    <property type="match status" value="1"/>
</dbReference>
<evidence type="ECO:0000259" key="9">
    <source>
        <dbReference type="PROSITE" id="PS50119"/>
    </source>
</evidence>
<dbReference type="EMBL" id="JACTAM010000014">
    <property type="protein sequence ID" value="KAI2656672.1"/>
    <property type="molecule type" value="Genomic_DNA"/>
</dbReference>
<dbReference type="InterPro" id="IPR013320">
    <property type="entry name" value="ConA-like_dom_sf"/>
</dbReference>
<evidence type="ECO:0000259" key="10">
    <source>
        <dbReference type="PROSITE" id="PS50188"/>
    </source>
</evidence>
<dbReference type="Gene3D" id="3.30.40.10">
    <property type="entry name" value="Zinc/RING finger domain, C3HC4 (zinc finger)"/>
    <property type="match status" value="1"/>
</dbReference>
<dbReference type="SMART" id="SM00449">
    <property type="entry name" value="SPRY"/>
    <property type="match status" value="1"/>
</dbReference>
<keyword evidence="12" id="KW-1185">Reference proteome</keyword>
<dbReference type="Gene3D" id="2.60.120.920">
    <property type="match status" value="1"/>
</dbReference>
<gene>
    <name evidence="11" type="ORF">H4Q32_020649</name>
</gene>
<dbReference type="SUPFAM" id="SSF57845">
    <property type="entry name" value="B-box zinc-binding domain"/>
    <property type="match status" value="1"/>
</dbReference>
<comment type="caution">
    <text evidence="11">The sequence shown here is derived from an EMBL/GenBank/DDBJ whole genome shotgun (WGS) entry which is preliminary data.</text>
</comment>
<keyword evidence="4" id="KW-0862">Zinc</keyword>
<protein>
    <submittedName>
        <fullName evidence="11">Tripartite motif-containing protein 16</fullName>
    </submittedName>
</protein>
<dbReference type="InterPro" id="IPR003879">
    <property type="entry name" value="Butyrophylin_SPRY"/>
</dbReference>
<dbReference type="InterPro" id="IPR006574">
    <property type="entry name" value="PRY"/>
</dbReference>
<dbReference type="Pfam" id="PF00643">
    <property type="entry name" value="zf-B_box"/>
    <property type="match status" value="1"/>
</dbReference>
<dbReference type="PANTHER" id="PTHR25465:SF5">
    <property type="entry name" value="E3 UBIQUITIN_ISG15 LIGASE TRIM25-RELATED"/>
    <property type="match status" value="1"/>
</dbReference>
<dbReference type="Pfam" id="PF13765">
    <property type="entry name" value="PRY"/>
    <property type="match status" value="1"/>
</dbReference>
<organism evidence="11 12">
    <name type="scientific">Labeo rohita</name>
    <name type="common">Indian major carp</name>
    <name type="synonym">Cyprinus rohita</name>
    <dbReference type="NCBI Taxonomy" id="84645"/>
    <lineage>
        <taxon>Eukaryota</taxon>
        <taxon>Metazoa</taxon>
        <taxon>Chordata</taxon>
        <taxon>Craniata</taxon>
        <taxon>Vertebrata</taxon>
        <taxon>Euteleostomi</taxon>
        <taxon>Actinopterygii</taxon>
        <taxon>Neopterygii</taxon>
        <taxon>Teleostei</taxon>
        <taxon>Ostariophysi</taxon>
        <taxon>Cypriniformes</taxon>
        <taxon>Cyprinidae</taxon>
        <taxon>Labeoninae</taxon>
        <taxon>Labeonini</taxon>
        <taxon>Labeo</taxon>
    </lineage>
</organism>
<dbReference type="Gene3D" id="4.10.830.40">
    <property type="match status" value="1"/>
</dbReference>
<dbReference type="InterPro" id="IPR043136">
    <property type="entry name" value="B30.2/SPRY_sf"/>
</dbReference>